<dbReference type="EMBL" id="QJTE01000001">
    <property type="protein sequence ID" value="PYE86149.1"/>
    <property type="molecule type" value="Genomic_DNA"/>
</dbReference>
<comment type="caution">
    <text evidence="1">The sequence shown here is derived from an EMBL/GenBank/DDBJ whole genome shotgun (WGS) entry which is preliminary data.</text>
</comment>
<dbReference type="RefSeq" id="WP_110813141.1">
    <property type="nucleotide sequence ID" value="NZ_QJTE01000001.1"/>
</dbReference>
<evidence type="ECO:0000313" key="2">
    <source>
        <dbReference type="Proteomes" id="UP000248311"/>
    </source>
</evidence>
<dbReference type="Pfam" id="PF20083">
    <property type="entry name" value="DUF6477"/>
    <property type="match status" value="1"/>
</dbReference>
<dbReference type="AlphaFoldDB" id="A0A318T0K4"/>
<dbReference type="InterPro" id="IPR045516">
    <property type="entry name" value="DUF6477"/>
</dbReference>
<reference evidence="1 2" key="1">
    <citation type="submission" date="2018-06" db="EMBL/GenBank/DDBJ databases">
        <title>Genomic Encyclopedia of Type Strains, Phase III (KMG-III): the genomes of soil and plant-associated and newly described type strains.</title>
        <authorList>
            <person name="Whitman W."/>
        </authorList>
    </citation>
    <scope>NUCLEOTIDE SEQUENCE [LARGE SCALE GENOMIC DNA]</scope>
    <source>
        <strain evidence="1 2">CECT 9025</strain>
    </source>
</reference>
<accession>A0A318T0K4</accession>
<keyword evidence="2" id="KW-1185">Reference proteome</keyword>
<sequence>MHDIQTRIADLRRPPLLVQAACFGLGAYDRERHLPRLLAGPMAPALAAPRLLEEEAEAERMRRAGSQAYSLRQHVALLTALLGEAREIRERNAGEAADIAAE</sequence>
<proteinExistence type="predicted"/>
<dbReference type="OrthoDB" id="7875218at2"/>
<dbReference type="Proteomes" id="UP000248311">
    <property type="component" value="Unassembled WGS sequence"/>
</dbReference>
<organism evidence="1 2">
    <name type="scientific">Pseudoroseicyclus aestuarii</name>
    <dbReference type="NCBI Taxonomy" id="1795041"/>
    <lineage>
        <taxon>Bacteria</taxon>
        <taxon>Pseudomonadati</taxon>
        <taxon>Pseudomonadota</taxon>
        <taxon>Alphaproteobacteria</taxon>
        <taxon>Rhodobacterales</taxon>
        <taxon>Paracoccaceae</taxon>
        <taxon>Pseudoroseicyclus</taxon>
    </lineage>
</organism>
<name>A0A318T0K4_9RHOB</name>
<evidence type="ECO:0000313" key="1">
    <source>
        <dbReference type="EMBL" id="PYE86149.1"/>
    </source>
</evidence>
<protein>
    <submittedName>
        <fullName evidence="1">Uncharacterized protein</fullName>
    </submittedName>
</protein>
<gene>
    <name evidence="1" type="ORF">DFP88_101826</name>
</gene>